<proteinExistence type="predicted"/>
<sequence length="43" mass="4571">MFPPHDILVGALEIVEPVPKGVEITLLAEPGTELLLPPRGKAL</sequence>
<accession>W5W3H5</accession>
<evidence type="ECO:0000313" key="1">
    <source>
        <dbReference type="EMBL" id="AHH95397.1"/>
    </source>
</evidence>
<gene>
    <name evidence="1" type="ORF">KALB_2028</name>
</gene>
<dbReference type="HOGENOM" id="CLU_3234992_0_0_11"/>
<organism evidence="1 2">
    <name type="scientific">Kutzneria albida DSM 43870</name>
    <dbReference type="NCBI Taxonomy" id="1449976"/>
    <lineage>
        <taxon>Bacteria</taxon>
        <taxon>Bacillati</taxon>
        <taxon>Actinomycetota</taxon>
        <taxon>Actinomycetes</taxon>
        <taxon>Pseudonocardiales</taxon>
        <taxon>Pseudonocardiaceae</taxon>
        <taxon>Kutzneria</taxon>
    </lineage>
</organism>
<dbReference type="KEGG" id="kal:KALB_2028"/>
<name>W5W3H5_9PSEU</name>
<dbReference type="AlphaFoldDB" id="W5W3H5"/>
<dbReference type="Proteomes" id="UP000019225">
    <property type="component" value="Chromosome"/>
</dbReference>
<keyword evidence="2" id="KW-1185">Reference proteome</keyword>
<dbReference type="RefSeq" id="WP_268872242.1">
    <property type="nucleotide sequence ID" value="NZ_CP007155.1"/>
</dbReference>
<dbReference type="EMBL" id="CP007155">
    <property type="protein sequence ID" value="AHH95397.1"/>
    <property type="molecule type" value="Genomic_DNA"/>
</dbReference>
<evidence type="ECO:0000313" key="2">
    <source>
        <dbReference type="Proteomes" id="UP000019225"/>
    </source>
</evidence>
<reference evidence="1 2" key="1">
    <citation type="journal article" date="2014" name="BMC Genomics">
        <title>Complete genome sequence of producer of the glycopeptide antibiotic Aculeximycin Kutzneria albida DSM 43870T, a representative of minor genus of Pseudonocardiaceae.</title>
        <authorList>
            <person name="Rebets Y."/>
            <person name="Tokovenko B."/>
            <person name="Lushchyk I."/>
            <person name="Ruckert C."/>
            <person name="Zaburannyi N."/>
            <person name="Bechthold A."/>
            <person name="Kalinowski J."/>
            <person name="Luzhetskyy A."/>
        </authorList>
    </citation>
    <scope>NUCLEOTIDE SEQUENCE [LARGE SCALE GENOMIC DNA]</scope>
    <source>
        <strain evidence="1">DSM 43870</strain>
    </source>
</reference>
<protein>
    <submittedName>
        <fullName evidence="1">Uncharacterized protein</fullName>
    </submittedName>
</protein>